<evidence type="ECO:0000256" key="2">
    <source>
        <dbReference type="HAMAP-Rule" id="MF_00336"/>
    </source>
</evidence>
<name>A0A4Q7NEB4_9BURK</name>
<comment type="subunit">
    <text evidence="2">Homodimer.</text>
</comment>
<feature type="binding site" evidence="2">
    <location>
        <position position="274"/>
    </location>
    <ligand>
        <name>Mg(2+)</name>
        <dbReference type="ChEBI" id="CHEBI:18420"/>
    </ligand>
</feature>
<dbReference type="InterPro" id="IPR004472">
    <property type="entry name" value="DTB_synth_BioD"/>
</dbReference>
<dbReference type="SUPFAM" id="SSF52540">
    <property type="entry name" value="P-loop containing nucleoside triphosphate hydrolases"/>
    <property type="match status" value="1"/>
</dbReference>
<evidence type="ECO:0000259" key="3">
    <source>
        <dbReference type="Pfam" id="PF13649"/>
    </source>
</evidence>
<keyword evidence="2" id="KW-0460">Magnesium</keyword>
<dbReference type="InterPro" id="IPR027417">
    <property type="entry name" value="P-loop_NTPase"/>
</dbReference>
<dbReference type="SUPFAM" id="SSF53335">
    <property type="entry name" value="S-adenosyl-L-methionine-dependent methyltransferases"/>
    <property type="match status" value="1"/>
</dbReference>
<dbReference type="EC" id="6.3.3.3" evidence="2"/>
<dbReference type="GO" id="GO:0000287">
    <property type="term" value="F:magnesium ion binding"/>
    <property type="evidence" value="ECO:0007669"/>
    <property type="project" value="UniProtKB-UniRule"/>
</dbReference>
<feature type="binding site" evidence="2">
    <location>
        <begin position="358"/>
        <end position="361"/>
    </location>
    <ligand>
        <name>ATP</name>
        <dbReference type="ChEBI" id="CHEBI:30616"/>
    </ligand>
</feature>
<dbReference type="Proteomes" id="UP000292445">
    <property type="component" value="Unassembled WGS sequence"/>
</dbReference>
<dbReference type="GO" id="GO:0004141">
    <property type="term" value="F:dethiobiotin synthase activity"/>
    <property type="evidence" value="ECO:0007669"/>
    <property type="project" value="UniProtKB-UniRule"/>
</dbReference>
<comment type="similarity">
    <text evidence="2">Belongs to the dethiobiotin synthetase family.</text>
</comment>
<dbReference type="OrthoDB" id="9802097at2"/>
<dbReference type="Pfam" id="PF13500">
    <property type="entry name" value="AAA_26"/>
    <property type="match status" value="1"/>
</dbReference>
<evidence type="ECO:0000313" key="5">
    <source>
        <dbReference type="Proteomes" id="UP000292445"/>
    </source>
</evidence>
<sequence>MTAHVHGRAVARRFGDAAERYERHAGLQREVAEELAARIVRLPLPDRPRILEIGCGTGFLAEALARRLGPARWTLTDISPAMLETARHRLALPGTCRFLAMDGEHPDAGLGEFDLICSSMAVQWFGDLDAGLARLGGLLAEGGWMAVATLADGTFAEWRAAHENHGVDAAVRDYPRPADIGAALPGLRRIMRAERRVQPHRDGMAFLRGLKAIGADAPAPGRRPLPPATFKRILRSFDTQGASVTYHLAYGTWNKGGAPRGVFVTGTDTGIGKTLVSAVLARAWQADYWKPLQTGVATEPDDTGTVALLADLAPGRIHAPHAVLQAPLSPWAAAREEGVALDAADIALPATRAPLVVEGAGGLLVPIDERATMIDLIARLGLPVVLVARSTLGTLNHTLLSLEALRARSIPVAGVVMSGEPSAGNRLGIEQFGKVRVLAEIPRLSAVDAGVVAALARGIEPLEQVLEAAGAAGA</sequence>
<dbReference type="PANTHER" id="PTHR43210">
    <property type="entry name" value="DETHIOBIOTIN SYNTHETASE"/>
    <property type="match status" value="1"/>
</dbReference>
<dbReference type="GO" id="GO:0009102">
    <property type="term" value="P:biotin biosynthetic process"/>
    <property type="evidence" value="ECO:0007669"/>
    <property type="project" value="UniProtKB-UniRule"/>
</dbReference>
<keyword evidence="2" id="KW-0479">Metal-binding</keyword>
<keyword evidence="2" id="KW-0963">Cytoplasm</keyword>
<dbReference type="Gene3D" id="3.40.50.300">
    <property type="entry name" value="P-loop containing nucleotide triphosphate hydrolases"/>
    <property type="match status" value="1"/>
</dbReference>
<dbReference type="PANTHER" id="PTHR43210:SF5">
    <property type="entry name" value="DETHIOBIOTIN SYNTHETASE"/>
    <property type="match status" value="1"/>
</dbReference>
<organism evidence="4 5">
    <name type="scientific">Pigmentiphaga kullae</name>
    <dbReference type="NCBI Taxonomy" id="151784"/>
    <lineage>
        <taxon>Bacteria</taxon>
        <taxon>Pseudomonadati</taxon>
        <taxon>Pseudomonadota</taxon>
        <taxon>Betaproteobacteria</taxon>
        <taxon>Burkholderiales</taxon>
        <taxon>Alcaligenaceae</taxon>
        <taxon>Pigmentiphaga</taxon>
    </lineage>
</organism>
<feature type="binding site" evidence="2">
    <location>
        <begin position="270"/>
        <end position="275"/>
    </location>
    <ligand>
        <name>ATP</name>
        <dbReference type="ChEBI" id="CHEBI:30616"/>
    </ligand>
</feature>
<dbReference type="InterPro" id="IPR029063">
    <property type="entry name" value="SAM-dependent_MTases_sf"/>
</dbReference>
<keyword evidence="1 2" id="KW-0093">Biotin biosynthesis</keyword>
<comment type="subcellular location">
    <subcellularLocation>
        <location evidence="2">Cytoplasm</location>
    </subcellularLocation>
</comment>
<reference evidence="4 5" key="1">
    <citation type="submission" date="2019-02" db="EMBL/GenBank/DDBJ databases">
        <title>Genomic Encyclopedia of Type Strains, Phase IV (KMG-IV): sequencing the most valuable type-strain genomes for metagenomic binning, comparative biology and taxonomic classification.</title>
        <authorList>
            <person name="Goeker M."/>
        </authorList>
    </citation>
    <scope>NUCLEOTIDE SEQUENCE [LARGE SCALE GENOMIC DNA]</scope>
    <source>
        <strain evidence="4 5">K24</strain>
    </source>
</reference>
<dbReference type="CDD" id="cd02440">
    <property type="entry name" value="AdoMet_MTases"/>
    <property type="match status" value="1"/>
</dbReference>
<comment type="caution">
    <text evidence="4">The sequence shown here is derived from an EMBL/GenBank/DDBJ whole genome shotgun (WGS) entry which is preliminary data.</text>
</comment>
<comment type="catalytic activity">
    <reaction evidence="2">
        <text>(7R,8S)-7,8-diammoniononanoate + CO2 + ATP = (4R,5S)-dethiobiotin + ADP + phosphate + 3 H(+)</text>
        <dbReference type="Rhea" id="RHEA:15805"/>
        <dbReference type="ChEBI" id="CHEBI:15378"/>
        <dbReference type="ChEBI" id="CHEBI:16526"/>
        <dbReference type="ChEBI" id="CHEBI:30616"/>
        <dbReference type="ChEBI" id="CHEBI:43474"/>
        <dbReference type="ChEBI" id="CHEBI:149469"/>
        <dbReference type="ChEBI" id="CHEBI:149473"/>
        <dbReference type="ChEBI" id="CHEBI:456216"/>
        <dbReference type="EC" id="6.3.3.3"/>
    </reaction>
</comment>
<feature type="active site" evidence="2">
    <location>
        <position position="290"/>
    </location>
</feature>
<dbReference type="Pfam" id="PF13649">
    <property type="entry name" value="Methyltransf_25"/>
    <property type="match status" value="1"/>
</dbReference>
<dbReference type="GO" id="GO:0005737">
    <property type="term" value="C:cytoplasm"/>
    <property type="evidence" value="ECO:0007669"/>
    <property type="project" value="UniProtKB-SubCell"/>
</dbReference>
<keyword evidence="4" id="KW-0489">Methyltransferase</keyword>
<keyword evidence="5" id="KW-1185">Reference proteome</keyword>
<keyword evidence="4" id="KW-0808">Transferase</keyword>
<evidence type="ECO:0000256" key="1">
    <source>
        <dbReference type="ARBA" id="ARBA00022756"/>
    </source>
</evidence>
<comment type="cofactor">
    <cofactor evidence="2">
        <name>Mg(2+)</name>
        <dbReference type="ChEBI" id="CHEBI:18420"/>
    </cofactor>
</comment>
<dbReference type="GO" id="GO:0005524">
    <property type="term" value="F:ATP binding"/>
    <property type="evidence" value="ECO:0007669"/>
    <property type="project" value="UniProtKB-UniRule"/>
</dbReference>
<feature type="binding site" evidence="2">
    <location>
        <position position="358"/>
    </location>
    <ligand>
        <name>Mg(2+)</name>
        <dbReference type="ChEBI" id="CHEBI:18420"/>
    </ligand>
</feature>
<keyword evidence="2" id="KW-0547">Nucleotide-binding</keyword>
<evidence type="ECO:0000313" key="4">
    <source>
        <dbReference type="EMBL" id="RZS81451.1"/>
    </source>
</evidence>
<comment type="caution">
    <text evidence="2">Lacks conserved residue(s) required for the propagation of feature annotation.</text>
</comment>
<dbReference type="AlphaFoldDB" id="A0A4Q7NEB4"/>
<dbReference type="CDD" id="cd03109">
    <property type="entry name" value="DTBS"/>
    <property type="match status" value="1"/>
</dbReference>
<dbReference type="InterPro" id="IPR041698">
    <property type="entry name" value="Methyltransf_25"/>
</dbReference>
<dbReference type="GO" id="GO:0008168">
    <property type="term" value="F:methyltransferase activity"/>
    <property type="evidence" value="ECO:0007669"/>
    <property type="project" value="UniProtKB-KW"/>
</dbReference>
<dbReference type="Gene3D" id="3.40.50.150">
    <property type="entry name" value="Vaccinia Virus protein VP39"/>
    <property type="match status" value="1"/>
</dbReference>
<feature type="domain" description="Methyltransferase" evidence="3">
    <location>
        <begin position="50"/>
        <end position="143"/>
    </location>
</feature>
<keyword evidence="2" id="KW-0067">ATP-binding</keyword>
<feature type="binding site" evidence="2">
    <location>
        <begin position="442"/>
        <end position="444"/>
    </location>
    <ligand>
        <name>ATP</name>
        <dbReference type="ChEBI" id="CHEBI:30616"/>
    </ligand>
</feature>
<comment type="function">
    <text evidence="2">Catalyzes a mechanistically unusual reaction, the ATP-dependent insertion of CO2 between the N7 and N8 nitrogen atoms of 7,8-diaminopelargonic acid (DAPA, also called 7,8-diammoniononanoate) to form a ureido ring.</text>
</comment>
<dbReference type="NCBIfam" id="TIGR00347">
    <property type="entry name" value="bioD"/>
    <property type="match status" value="1"/>
</dbReference>
<keyword evidence="2" id="KW-0436">Ligase</keyword>
<proteinExistence type="inferred from homology"/>
<feature type="binding site" evidence="2">
    <location>
        <position position="294"/>
    </location>
    <ligand>
        <name>substrate</name>
    </ligand>
</feature>
<dbReference type="RefSeq" id="WP_130359267.1">
    <property type="nucleotide sequence ID" value="NZ_SGXC01000002.1"/>
</dbReference>
<dbReference type="GO" id="GO:0032259">
    <property type="term" value="P:methylation"/>
    <property type="evidence" value="ECO:0007669"/>
    <property type="project" value="UniProtKB-KW"/>
</dbReference>
<comment type="pathway">
    <text evidence="2">Cofactor biosynthesis; biotin biosynthesis; biotin from 7,8-diaminononanoate: step 1/2.</text>
</comment>
<gene>
    <name evidence="2" type="primary">bioD</name>
    <name evidence="4" type="ORF">EV675_4074</name>
</gene>
<dbReference type="EMBL" id="SGXC01000002">
    <property type="protein sequence ID" value="RZS81451.1"/>
    <property type="molecule type" value="Genomic_DNA"/>
</dbReference>
<dbReference type="UniPathway" id="UPA00078">
    <property type="reaction ID" value="UER00161"/>
</dbReference>
<dbReference type="HAMAP" id="MF_00336">
    <property type="entry name" value="BioD"/>
    <property type="match status" value="1"/>
</dbReference>
<protein>
    <recommendedName>
        <fullName evidence="2">ATP-dependent dethiobiotin synthetase BioD</fullName>
        <ecNumber evidence="2">6.3.3.3</ecNumber>
    </recommendedName>
    <alternativeName>
        <fullName evidence="2">DTB synthetase</fullName>
        <shortName evidence="2">DTBS</shortName>
    </alternativeName>
    <alternativeName>
        <fullName evidence="2">Dethiobiotin synthase</fullName>
    </alternativeName>
</protein>
<accession>A0A4Q7NEB4</accession>